<dbReference type="EMBL" id="AGNL01048518">
    <property type="protein sequence ID" value="EJK45439.1"/>
    <property type="molecule type" value="Genomic_DNA"/>
</dbReference>
<dbReference type="AlphaFoldDB" id="K0R2K8"/>
<dbReference type="OrthoDB" id="10663466at2759"/>
<evidence type="ECO:0000256" key="2">
    <source>
        <dbReference type="SAM" id="MobiDB-lite"/>
    </source>
</evidence>
<reference evidence="3 4" key="1">
    <citation type="journal article" date="2012" name="Genome Biol.">
        <title>Genome and low-iron response of an oceanic diatom adapted to chronic iron limitation.</title>
        <authorList>
            <person name="Lommer M."/>
            <person name="Specht M."/>
            <person name="Roy A.S."/>
            <person name="Kraemer L."/>
            <person name="Andreson R."/>
            <person name="Gutowska M.A."/>
            <person name="Wolf J."/>
            <person name="Bergner S.V."/>
            <person name="Schilhabel M.B."/>
            <person name="Klostermeier U.C."/>
            <person name="Beiko R.G."/>
            <person name="Rosenstiel P."/>
            <person name="Hippler M."/>
            <person name="Laroche J."/>
        </authorList>
    </citation>
    <scope>NUCLEOTIDE SEQUENCE [LARGE SCALE GENOMIC DNA]</scope>
    <source>
        <strain evidence="3 4">CCMP1005</strain>
    </source>
</reference>
<keyword evidence="1" id="KW-0175">Coiled coil</keyword>
<feature type="region of interest" description="Disordered" evidence="2">
    <location>
        <begin position="558"/>
        <end position="616"/>
    </location>
</feature>
<dbReference type="PANTHER" id="PTHR45615">
    <property type="entry name" value="MYOSIN HEAVY CHAIN, NON-MUSCLE"/>
    <property type="match status" value="1"/>
</dbReference>
<feature type="coiled-coil region" evidence="1">
    <location>
        <begin position="208"/>
        <end position="284"/>
    </location>
</feature>
<protein>
    <submittedName>
        <fullName evidence="3">Uncharacterized protein</fullName>
    </submittedName>
</protein>
<evidence type="ECO:0000256" key="1">
    <source>
        <dbReference type="SAM" id="Coils"/>
    </source>
</evidence>
<feature type="compositionally biased region" description="Basic and acidic residues" evidence="2">
    <location>
        <begin position="493"/>
        <end position="506"/>
    </location>
</feature>
<feature type="compositionally biased region" description="Basic and acidic residues" evidence="2">
    <location>
        <begin position="34"/>
        <end position="47"/>
    </location>
</feature>
<dbReference type="GO" id="GO:0000146">
    <property type="term" value="F:microfilament motor activity"/>
    <property type="evidence" value="ECO:0007669"/>
    <property type="project" value="TreeGrafter"/>
</dbReference>
<name>K0R2K8_THAOC</name>
<feature type="region of interest" description="Disordered" evidence="2">
    <location>
        <begin position="1"/>
        <end position="75"/>
    </location>
</feature>
<comment type="caution">
    <text evidence="3">The sequence shown here is derived from an EMBL/GenBank/DDBJ whole genome shotgun (WGS) entry which is preliminary data.</text>
</comment>
<feature type="compositionally biased region" description="Polar residues" evidence="2">
    <location>
        <begin position="49"/>
        <end position="60"/>
    </location>
</feature>
<feature type="region of interest" description="Disordered" evidence="2">
    <location>
        <begin position="454"/>
        <end position="532"/>
    </location>
</feature>
<dbReference type="Proteomes" id="UP000266841">
    <property type="component" value="Unassembled WGS sequence"/>
</dbReference>
<feature type="compositionally biased region" description="Basic and acidic residues" evidence="2">
    <location>
        <begin position="417"/>
        <end position="426"/>
    </location>
</feature>
<feature type="region of interest" description="Disordered" evidence="2">
    <location>
        <begin position="417"/>
        <end position="439"/>
    </location>
</feature>
<dbReference type="GO" id="GO:0032982">
    <property type="term" value="C:myosin filament"/>
    <property type="evidence" value="ECO:0007669"/>
    <property type="project" value="TreeGrafter"/>
</dbReference>
<evidence type="ECO:0000313" key="4">
    <source>
        <dbReference type="Proteomes" id="UP000266841"/>
    </source>
</evidence>
<proteinExistence type="predicted"/>
<feature type="compositionally biased region" description="Polar residues" evidence="2">
    <location>
        <begin position="1"/>
        <end position="15"/>
    </location>
</feature>
<organism evidence="3 4">
    <name type="scientific">Thalassiosira oceanica</name>
    <name type="common">Marine diatom</name>
    <dbReference type="NCBI Taxonomy" id="159749"/>
    <lineage>
        <taxon>Eukaryota</taxon>
        <taxon>Sar</taxon>
        <taxon>Stramenopiles</taxon>
        <taxon>Ochrophyta</taxon>
        <taxon>Bacillariophyta</taxon>
        <taxon>Coscinodiscophyceae</taxon>
        <taxon>Thalassiosirophycidae</taxon>
        <taxon>Thalassiosirales</taxon>
        <taxon>Thalassiosiraceae</taxon>
        <taxon>Thalassiosira</taxon>
    </lineage>
</organism>
<dbReference type="PANTHER" id="PTHR45615:SF40">
    <property type="entry name" value="MYOSIN HEAVY CHAIN, NON-MUSCLE"/>
    <property type="match status" value="1"/>
</dbReference>
<dbReference type="GO" id="GO:0005737">
    <property type="term" value="C:cytoplasm"/>
    <property type="evidence" value="ECO:0007669"/>
    <property type="project" value="TreeGrafter"/>
</dbReference>
<feature type="compositionally biased region" description="Basic and acidic residues" evidence="2">
    <location>
        <begin position="459"/>
        <end position="468"/>
    </location>
</feature>
<feature type="region of interest" description="Disordered" evidence="2">
    <location>
        <begin position="116"/>
        <end position="144"/>
    </location>
</feature>
<dbReference type="eggNOG" id="ENOG502QY9A">
    <property type="taxonomic scope" value="Eukaryota"/>
</dbReference>
<dbReference type="GO" id="GO:0016460">
    <property type="term" value="C:myosin II complex"/>
    <property type="evidence" value="ECO:0007669"/>
    <property type="project" value="TreeGrafter"/>
</dbReference>
<evidence type="ECO:0000313" key="3">
    <source>
        <dbReference type="EMBL" id="EJK45439.1"/>
    </source>
</evidence>
<sequence>MDRPSTNQASPTELSYTALARLAPPTLGAPPSESGREARRNMDEKSSRGGPSTSMTSGLTPASLPAVPSTDPQISRVAPIYNSTTTSTMAPPRNAVGPPVLRAPTNVVDIVSDQRADRGPGVETGRQTAGHADVRSANGGGGARSRNEIYQFIDTLKNMQVAVSRTVNEQARVKKSRALVVLLNMFESILDERQSRLAAVDLVTRQNLQQLEHNAQQLHGQNEQLKLLCRDKDEQLSASAAEIQRLQQDINIVAQQNEQLRQSSHQAREECQREMQRAREAEAVASESENTRDGILANYARLTQENVDLQGRMQAVAIESERMLAEFDARQRDMADMQRRVDQLNDQLQQKDLDRINIERRVDELNSLLLERQVELQAANADRHRLQDELHSSQRNSNNASEALMQLRDQFSTLRRDTDSTRRFQEHQPLVSAVDRPSADGTWFGANIANSARSLPVQSERRPAEESGRGSTEQVSAPSFPAASGSIPSEQPQWRDENSTGGERGEPYLGRRRLAERMREDASDDSSGGIERLSATNAELKAKMDGLDSTSLEYSLDTTLTTRPRSASSRGAFSLDGPSRPHRQGLSQDENEPSNVGGAVRLALDGKPPHPNLKDYFYSQIDGTAL</sequence>
<accession>K0R2K8</accession>
<gene>
    <name evidence="3" type="ORF">THAOC_35949</name>
</gene>
<feature type="coiled-coil region" evidence="1">
    <location>
        <begin position="327"/>
        <end position="410"/>
    </location>
</feature>
<feature type="compositionally biased region" description="Polar residues" evidence="2">
    <location>
        <begin position="558"/>
        <end position="571"/>
    </location>
</feature>
<keyword evidence="4" id="KW-1185">Reference proteome</keyword>
<dbReference type="GO" id="GO:0051015">
    <property type="term" value="F:actin filament binding"/>
    <property type="evidence" value="ECO:0007669"/>
    <property type="project" value="TreeGrafter"/>
</dbReference>